<sequence length="39" mass="4578">KQIRSFPQLITFPNTKKKQVYKISFSFCIYLLAGVGRKK</sequence>
<evidence type="ECO:0000313" key="2">
    <source>
        <dbReference type="EMBL" id="ACU17546.1"/>
    </source>
</evidence>
<keyword evidence="1" id="KW-0812">Transmembrane</keyword>
<dbReference type="EMBL" id="BT093161">
    <property type="protein sequence ID" value="ACU17546.1"/>
    <property type="molecule type" value="mRNA"/>
</dbReference>
<feature type="non-terminal residue" evidence="2">
    <location>
        <position position="1"/>
    </location>
</feature>
<protein>
    <submittedName>
        <fullName evidence="2">Uncharacterized protein</fullName>
    </submittedName>
</protein>
<proteinExistence type="evidence at transcript level"/>
<name>C6T6U4_SOYBN</name>
<keyword evidence="1" id="KW-1133">Transmembrane helix</keyword>
<dbReference type="AlphaFoldDB" id="C6T6U4"/>
<feature type="non-terminal residue" evidence="2">
    <location>
        <position position="39"/>
    </location>
</feature>
<evidence type="ECO:0000256" key="1">
    <source>
        <dbReference type="SAM" id="Phobius"/>
    </source>
</evidence>
<organism evidence="2">
    <name type="scientific">Glycine max</name>
    <name type="common">Soybean</name>
    <name type="synonym">Glycine hispida</name>
    <dbReference type="NCBI Taxonomy" id="3847"/>
    <lineage>
        <taxon>Eukaryota</taxon>
        <taxon>Viridiplantae</taxon>
        <taxon>Streptophyta</taxon>
        <taxon>Embryophyta</taxon>
        <taxon>Tracheophyta</taxon>
        <taxon>Spermatophyta</taxon>
        <taxon>Magnoliopsida</taxon>
        <taxon>eudicotyledons</taxon>
        <taxon>Gunneridae</taxon>
        <taxon>Pentapetalae</taxon>
        <taxon>rosids</taxon>
        <taxon>fabids</taxon>
        <taxon>Fabales</taxon>
        <taxon>Fabaceae</taxon>
        <taxon>Papilionoideae</taxon>
        <taxon>50 kb inversion clade</taxon>
        <taxon>NPAAA clade</taxon>
        <taxon>indigoferoid/millettioid clade</taxon>
        <taxon>Phaseoleae</taxon>
        <taxon>Glycine</taxon>
        <taxon>Glycine subgen. Soja</taxon>
    </lineage>
</organism>
<reference evidence="2" key="1">
    <citation type="submission" date="2009-08" db="EMBL/GenBank/DDBJ databases">
        <authorList>
            <person name="Cheung F."/>
            <person name="Xiao Y."/>
            <person name="Chan A."/>
            <person name="Moskal W."/>
            <person name="Town C.D."/>
        </authorList>
    </citation>
    <scope>NUCLEOTIDE SEQUENCE</scope>
</reference>
<keyword evidence="1" id="KW-0472">Membrane</keyword>
<feature type="transmembrane region" description="Helical" evidence="1">
    <location>
        <begin position="20"/>
        <end position="36"/>
    </location>
</feature>
<accession>C6T6U4</accession>